<evidence type="ECO:0000256" key="15">
    <source>
        <dbReference type="PIRSR" id="PIRSR006769-2"/>
    </source>
</evidence>
<accession>A0A7X0EQC1</accession>
<feature type="binding site" evidence="15">
    <location>
        <position position="302"/>
    </location>
    <ligand>
        <name>substrate</name>
    </ligand>
</feature>
<reference evidence="18 19" key="1">
    <citation type="submission" date="2020-08" db="EMBL/GenBank/DDBJ databases">
        <title>Functional genomics of gut bacteria from endangered species of beetles.</title>
        <authorList>
            <person name="Carlos-Shanley C."/>
        </authorList>
    </citation>
    <scope>NUCLEOTIDE SEQUENCE [LARGE SCALE GENOMIC DNA]</scope>
    <source>
        <strain evidence="18 19">S00202</strain>
    </source>
</reference>
<evidence type="ECO:0000256" key="11">
    <source>
        <dbReference type="ARBA" id="ARBA00023002"/>
    </source>
</evidence>
<feature type="binding site" evidence="15">
    <location>
        <position position="198"/>
    </location>
    <ligand>
        <name>NADP(+)</name>
        <dbReference type="ChEBI" id="CHEBI:58349"/>
    </ligand>
</feature>
<feature type="active site" description="Proton donor" evidence="14">
    <location>
        <position position="54"/>
    </location>
</feature>
<feature type="binding site" evidence="15">
    <location>
        <position position="170"/>
    </location>
    <ligand>
        <name>substrate</name>
    </ligand>
</feature>
<dbReference type="EC" id="1.1.1.193" evidence="13"/>
<dbReference type="EMBL" id="JACHLL010000001">
    <property type="protein sequence ID" value="MBB6340082.1"/>
    <property type="molecule type" value="Genomic_DNA"/>
</dbReference>
<dbReference type="PANTHER" id="PTHR38011:SF7">
    <property type="entry name" value="2,5-DIAMINO-6-RIBOSYLAMINO-4(3H)-PYRIMIDINONE 5'-PHOSPHATE REDUCTASE"/>
    <property type="match status" value="1"/>
</dbReference>
<evidence type="ECO:0000256" key="12">
    <source>
        <dbReference type="ARBA" id="ARBA00023268"/>
    </source>
</evidence>
<evidence type="ECO:0000256" key="1">
    <source>
        <dbReference type="ARBA" id="ARBA00002151"/>
    </source>
</evidence>
<evidence type="ECO:0000256" key="3">
    <source>
        <dbReference type="ARBA" id="ARBA00004910"/>
    </source>
</evidence>
<evidence type="ECO:0000256" key="13">
    <source>
        <dbReference type="PIRNR" id="PIRNR006769"/>
    </source>
</evidence>
<dbReference type="InterPro" id="IPR024072">
    <property type="entry name" value="DHFR-like_dom_sf"/>
</dbReference>
<comment type="pathway">
    <text evidence="2 13">Cofactor biosynthesis; riboflavin biosynthesis; 5-amino-6-(D-ribitylamino)uracil from GTP: step 2/4.</text>
</comment>
<organism evidence="18 19">
    <name type="scientific">Pseudomonas fluvialis</name>
    <dbReference type="NCBI Taxonomy" id="1793966"/>
    <lineage>
        <taxon>Bacteria</taxon>
        <taxon>Pseudomonadati</taxon>
        <taxon>Pseudomonadota</taxon>
        <taxon>Gammaproteobacteria</taxon>
        <taxon>Pseudomonadales</taxon>
        <taxon>Pseudomonadaceae</taxon>
        <taxon>Pseudomonas</taxon>
    </lineage>
</organism>
<dbReference type="GO" id="GO:0008703">
    <property type="term" value="F:5-amino-6-(5-phosphoribosylamino)uracil reductase activity"/>
    <property type="evidence" value="ECO:0007669"/>
    <property type="project" value="UniProtKB-EC"/>
</dbReference>
<keyword evidence="8 13" id="KW-0378">Hydrolase</keyword>
<name>A0A7X0EQC1_9PSED</name>
<dbReference type="NCBIfam" id="TIGR00326">
    <property type="entry name" value="eubact_ribD"/>
    <property type="match status" value="1"/>
</dbReference>
<dbReference type="FunFam" id="3.40.140.10:FF:000025">
    <property type="entry name" value="Riboflavin biosynthesis protein RibD"/>
    <property type="match status" value="1"/>
</dbReference>
<dbReference type="InterPro" id="IPR002734">
    <property type="entry name" value="RibDG_C"/>
</dbReference>
<dbReference type="PIRSF" id="PIRSF006769">
    <property type="entry name" value="RibD"/>
    <property type="match status" value="1"/>
</dbReference>
<comment type="caution">
    <text evidence="18">The sequence shown here is derived from an EMBL/GenBank/DDBJ whole genome shotgun (WGS) entry which is preliminary data.</text>
</comment>
<dbReference type="InterPro" id="IPR050765">
    <property type="entry name" value="Riboflavin_Biosynth_HTPR"/>
</dbReference>
<feature type="binding site" evidence="15">
    <location>
        <position position="206"/>
    </location>
    <ligand>
        <name>substrate</name>
    </ligand>
</feature>
<keyword evidence="9 13" id="KW-0862">Zinc</keyword>
<evidence type="ECO:0000256" key="6">
    <source>
        <dbReference type="ARBA" id="ARBA00022619"/>
    </source>
</evidence>
<evidence type="ECO:0000256" key="8">
    <source>
        <dbReference type="ARBA" id="ARBA00022801"/>
    </source>
</evidence>
<keyword evidence="7 13" id="KW-0479">Metal-binding</keyword>
<dbReference type="InterPro" id="IPR011549">
    <property type="entry name" value="RibD_C"/>
</dbReference>
<keyword evidence="19" id="KW-1185">Reference proteome</keyword>
<evidence type="ECO:0000256" key="9">
    <source>
        <dbReference type="ARBA" id="ARBA00022833"/>
    </source>
</evidence>
<evidence type="ECO:0000313" key="19">
    <source>
        <dbReference type="Proteomes" id="UP000557193"/>
    </source>
</evidence>
<feature type="domain" description="CMP/dCMP-type deaminase" evidence="17">
    <location>
        <begin position="3"/>
        <end position="125"/>
    </location>
</feature>
<dbReference type="EC" id="3.5.4.26" evidence="13"/>
<evidence type="ECO:0000259" key="17">
    <source>
        <dbReference type="PROSITE" id="PS51747"/>
    </source>
</evidence>
<feature type="binding site" evidence="15">
    <location>
        <position position="202"/>
    </location>
    <ligand>
        <name>NADP(+)</name>
        <dbReference type="ChEBI" id="CHEBI:58349"/>
    </ligand>
</feature>
<dbReference type="InterPro" id="IPR004794">
    <property type="entry name" value="Eubact_RibD"/>
</dbReference>
<dbReference type="Gene3D" id="3.40.430.10">
    <property type="entry name" value="Dihydrofolate Reductase, subunit A"/>
    <property type="match status" value="1"/>
</dbReference>
<comment type="catalytic activity">
    <reaction evidence="13">
        <text>5-amino-6-(5-phospho-D-ribitylamino)uracil + NADP(+) = 5-amino-6-(5-phospho-D-ribosylamino)uracil + NADPH + H(+)</text>
        <dbReference type="Rhea" id="RHEA:17845"/>
        <dbReference type="ChEBI" id="CHEBI:15378"/>
        <dbReference type="ChEBI" id="CHEBI:57783"/>
        <dbReference type="ChEBI" id="CHEBI:58349"/>
        <dbReference type="ChEBI" id="CHEBI:58421"/>
        <dbReference type="ChEBI" id="CHEBI:58453"/>
        <dbReference type="EC" id="1.1.1.193"/>
    </reaction>
</comment>
<evidence type="ECO:0000256" key="16">
    <source>
        <dbReference type="PIRSR" id="PIRSR006769-3"/>
    </source>
</evidence>
<dbReference type="InterPro" id="IPR002125">
    <property type="entry name" value="CMP_dCMP_dom"/>
</dbReference>
<evidence type="ECO:0000256" key="7">
    <source>
        <dbReference type="ARBA" id="ARBA00022723"/>
    </source>
</evidence>
<dbReference type="PROSITE" id="PS51747">
    <property type="entry name" value="CYT_DCMP_DEAMINASES_2"/>
    <property type="match status" value="1"/>
</dbReference>
<keyword evidence="10 13" id="KW-0521">NADP</keyword>
<evidence type="ECO:0000256" key="5">
    <source>
        <dbReference type="ARBA" id="ARBA00007417"/>
    </source>
</evidence>
<dbReference type="InterPro" id="IPR016193">
    <property type="entry name" value="Cytidine_deaminase-like"/>
</dbReference>
<dbReference type="Pfam" id="PF00383">
    <property type="entry name" value="dCMP_cyt_deam_1"/>
    <property type="match status" value="1"/>
</dbReference>
<evidence type="ECO:0000256" key="14">
    <source>
        <dbReference type="PIRSR" id="PIRSR006769-1"/>
    </source>
</evidence>
<dbReference type="UniPathway" id="UPA00275">
    <property type="reaction ID" value="UER00401"/>
</dbReference>
<feature type="binding site" evidence="16">
    <location>
        <position position="77"/>
    </location>
    <ligand>
        <name>Zn(2+)</name>
        <dbReference type="ChEBI" id="CHEBI:29105"/>
        <note>catalytic</note>
    </ligand>
</feature>
<comment type="pathway">
    <text evidence="3 13">Cofactor biosynthesis; riboflavin biosynthesis; 5-amino-6-(D-ribitylamino)uracil from GTP: step 3/4.</text>
</comment>
<protein>
    <recommendedName>
        <fullName evidence="13">Riboflavin biosynthesis protein RibD</fullName>
    </recommendedName>
    <domain>
        <recommendedName>
            <fullName evidence="13">Diaminohydroxyphosphoribosylaminopyrimidine deaminase</fullName>
            <shortName evidence="13">DRAP deaminase</shortName>
            <ecNumber evidence="13">3.5.4.26</ecNumber>
        </recommendedName>
        <alternativeName>
            <fullName evidence="13">Riboflavin-specific deaminase</fullName>
        </alternativeName>
    </domain>
    <domain>
        <recommendedName>
            <fullName evidence="13">5-amino-6-(5-phosphoribosylamino)uracil reductase</fullName>
            <ecNumber evidence="13">1.1.1.193</ecNumber>
        </recommendedName>
        <alternativeName>
            <fullName evidence="13">HTP reductase</fullName>
        </alternativeName>
    </domain>
</protein>
<dbReference type="CDD" id="cd01284">
    <property type="entry name" value="Riboflavin_deaminase-reductase"/>
    <property type="match status" value="1"/>
</dbReference>
<comment type="similarity">
    <text evidence="4 13">In the N-terminal section; belongs to the cytidine and deoxycytidylate deaminase family.</text>
</comment>
<evidence type="ECO:0000313" key="18">
    <source>
        <dbReference type="EMBL" id="MBB6340082.1"/>
    </source>
</evidence>
<comment type="catalytic activity">
    <reaction evidence="13">
        <text>2,5-diamino-6-hydroxy-4-(5-phosphoribosylamino)-pyrimidine + H2O + H(+) = 5-amino-6-(5-phospho-D-ribosylamino)uracil + NH4(+)</text>
        <dbReference type="Rhea" id="RHEA:21868"/>
        <dbReference type="ChEBI" id="CHEBI:15377"/>
        <dbReference type="ChEBI" id="CHEBI:15378"/>
        <dbReference type="ChEBI" id="CHEBI:28938"/>
        <dbReference type="ChEBI" id="CHEBI:58453"/>
        <dbReference type="ChEBI" id="CHEBI:58614"/>
        <dbReference type="EC" id="3.5.4.26"/>
    </reaction>
</comment>
<dbReference type="SUPFAM" id="SSF53597">
    <property type="entry name" value="Dihydrofolate reductase-like"/>
    <property type="match status" value="1"/>
</dbReference>
<comment type="similarity">
    <text evidence="5 13">In the C-terminal section; belongs to the HTP reductase family.</text>
</comment>
<keyword evidence="11 13" id="KW-0560">Oxidoreductase</keyword>
<dbReference type="GO" id="GO:0008835">
    <property type="term" value="F:diaminohydroxyphosphoribosylaminopyrimidine deaminase activity"/>
    <property type="evidence" value="ECO:0007669"/>
    <property type="project" value="UniProtKB-EC"/>
</dbReference>
<keyword evidence="12" id="KW-0511">Multifunctional enzyme</keyword>
<feature type="binding site" evidence="15">
    <location>
        <position position="186"/>
    </location>
    <ligand>
        <name>substrate</name>
    </ligand>
</feature>
<feature type="binding site" evidence="16">
    <location>
        <position position="52"/>
    </location>
    <ligand>
        <name>Zn(2+)</name>
        <dbReference type="ChEBI" id="CHEBI:29105"/>
        <note>catalytic</note>
    </ligand>
</feature>
<dbReference type="SUPFAM" id="SSF53927">
    <property type="entry name" value="Cytidine deaminase-like"/>
    <property type="match status" value="1"/>
</dbReference>
<feature type="binding site" evidence="15">
    <location>
        <position position="172"/>
    </location>
    <ligand>
        <name>NADP(+)</name>
        <dbReference type="ChEBI" id="CHEBI:58349"/>
    </ligand>
</feature>
<comment type="function">
    <text evidence="1 13">Converts 2,5-diamino-6-(ribosylamino)-4(3h)-pyrimidinone 5'-phosphate into 5-amino-6-(ribosylamino)-2,4(1h,3h)-pyrimidinedione 5'-phosphate.</text>
</comment>
<dbReference type="RefSeq" id="WP_311772052.1">
    <property type="nucleotide sequence ID" value="NZ_JACHLL010000001.1"/>
</dbReference>
<dbReference type="Proteomes" id="UP000557193">
    <property type="component" value="Unassembled WGS sequence"/>
</dbReference>
<evidence type="ECO:0000256" key="2">
    <source>
        <dbReference type="ARBA" id="ARBA00004882"/>
    </source>
</evidence>
<sequence>MPLSDQAYMARALELARKGLYSTHPNPRVGCVIVRDGQIVGEGWHAKAGEPHAEVHALRAAGNRARGATAYVTLEPCSHFGRTPPCANALIEAGVARVVAAMQDPNPQVAGQGLARLAEAGIEVACGVLESEARALNVGFIKRMVRGLPFVRVKLAMSLDGRTAMASGESQWITGPAARAAVQRLRAQSSVVISGADTVLADQARLTVRAEELGLNAELTALAIDRPPLRVLIDGRLRVPLDAPFFQAGRTLVATCAVASARQRYQEEGHELLAIPHAHGHVDLRKLLQELAGRGANEVLVEAGPKLAGAFARAGLVDEYQLFVAAKFLGSSARPLLDWPLARMAEAPQLKITDMRAVGDDWRITAVPVASA</sequence>
<dbReference type="GO" id="GO:0009231">
    <property type="term" value="P:riboflavin biosynthetic process"/>
    <property type="evidence" value="ECO:0007669"/>
    <property type="project" value="UniProtKB-UniPathway"/>
</dbReference>
<comment type="cofactor">
    <cofactor evidence="13 16">
        <name>Zn(2+)</name>
        <dbReference type="ChEBI" id="CHEBI:29105"/>
    </cofactor>
    <text evidence="13 16">Binds 1 zinc ion.</text>
</comment>
<feature type="binding site" evidence="15">
    <location>
        <position position="156"/>
    </location>
    <ligand>
        <name>NADP(+)</name>
        <dbReference type="ChEBI" id="CHEBI:58349"/>
    </ligand>
</feature>
<dbReference type="NCBIfam" id="TIGR00227">
    <property type="entry name" value="ribD_Cterm"/>
    <property type="match status" value="1"/>
</dbReference>
<dbReference type="Gene3D" id="3.40.140.10">
    <property type="entry name" value="Cytidine Deaminase, domain 2"/>
    <property type="match status" value="1"/>
</dbReference>
<proteinExistence type="inferred from homology"/>
<keyword evidence="6 13" id="KW-0686">Riboflavin biosynthesis</keyword>
<dbReference type="GO" id="GO:0008270">
    <property type="term" value="F:zinc ion binding"/>
    <property type="evidence" value="ECO:0007669"/>
    <property type="project" value="InterPro"/>
</dbReference>
<gene>
    <name evidence="18" type="ORF">HNP49_000232</name>
</gene>
<feature type="binding site" evidence="15">
    <location>
        <begin position="304"/>
        <end position="310"/>
    </location>
    <ligand>
        <name>NADP(+)</name>
        <dbReference type="ChEBI" id="CHEBI:58349"/>
    </ligand>
</feature>
<dbReference type="Pfam" id="PF01872">
    <property type="entry name" value="RibD_C"/>
    <property type="match status" value="1"/>
</dbReference>
<feature type="binding site" evidence="16">
    <location>
        <position position="86"/>
    </location>
    <ligand>
        <name>Zn(2+)</name>
        <dbReference type="ChEBI" id="CHEBI:29105"/>
        <note>catalytic</note>
    </ligand>
</feature>
<evidence type="ECO:0000256" key="4">
    <source>
        <dbReference type="ARBA" id="ARBA00005259"/>
    </source>
</evidence>
<dbReference type="PANTHER" id="PTHR38011">
    <property type="entry name" value="DIHYDROFOLATE REDUCTASE FAMILY PROTEIN (AFU_ORTHOLOGUE AFUA_8G06820)"/>
    <property type="match status" value="1"/>
</dbReference>
<dbReference type="AlphaFoldDB" id="A0A7X0EQC1"/>
<evidence type="ECO:0000256" key="10">
    <source>
        <dbReference type="ARBA" id="ARBA00022857"/>
    </source>
</evidence>
<dbReference type="GO" id="GO:0050661">
    <property type="term" value="F:NADP binding"/>
    <property type="evidence" value="ECO:0007669"/>
    <property type="project" value="InterPro"/>
</dbReference>
<feature type="binding site" evidence="15">
    <location>
        <position position="209"/>
    </location>
    <ligand>
        <name>substrate</name>
    </ligand>
</feature>
<dbReference type="InterPro" id="IPR016192">
    <property type="entry name" value="APOBEC/CMP_deaminase_Zn-bd"/>
</dbReference>
<dbReference type="PROSITE" id="PS00903">
    <property type="entry name" value="CYT_DCMP_DEAMINASES_1"/>
    <property type="match status" value="1"/>
</dbReference>